<dbReference type="InterPro" id="IPR036291">
    <property type="entry name" value="NAD(P)-bd_dom_sf"/>
</dbReference>
<protein>
    <submittedName>
        <fullName evidence="2">UDP-glucose 6-dehydrogenase</fullName>
        <ecNumber evidence="2">1.1.1.22</ecNumber>
    </submittedName>
</protein>
<dbReference type="InterPro" id="IPR001732">
    <property type="entry name" value="UDP-Glc/GDP-Man_DH_N"/>
</dbReference>
<proteinExistence type="predicted"/>
<evidence type="ECO:0000313" key="2">
    <source>
        <dbReference type="EMBL" id="SFV67226.1"/>
    </source>
</evidence>
<dbReference type="Pfam" id="PF03721">
    <property type="entry name" value="UDPG_MGDP_dh_N"/>
    <property type="match status" value="1"/>
</dbReference>
<dbReference type="Gene3D" id="3.40.50.720">
    <property type="entry name" value="NAD(P)-binding Rossmann-like Domain"/>
    <property type="match status" value="1"/>
</dbReference>
<dbReference type="GO" id="GO:0003979">
    <property type="term" value="F:UDP-glucose 6-dehydrogenase activity"/>
    <property type="evidence" value="ECO:0007669"/>
    <property type="project" value="UniProtKB-EC"/>
</dbReference>
<sequence length="153" mass="17120">MKISVMGIDYNQLLSGKALAEMGNEVTYISQDNKRVNNIKRGYYNAHEAKVIKTMDAKTSIGFTTDIREALLDSNMCFIAEGSLDSSTEEMIKILKTAQIVGANMSKDMFIVDRSGIFNSKTDAIKEVIQEELSKRNARFSFEVIADSNFLRA</sequence>
<gene>
    <name evidence="2" type="ORF">MNB_SV-14-1083</name>
</gene>
<organism evidence="2">
    <name type="scientific">hydrothermal vent metagenome</name>
    <dbReference type="NCBI Taxonomy" id="652676"/>
    <lineage>
        <taxon>unclassified sequences</taxon>
        <taxon>metagenomes</taxon>
        <taxon>ecological metagenomes</taxon>
    </lineage>
</organism>
<dbReference type="PANTHER" id="PTHR43750:SF3">
    <property type="entry name" value="UDP-GLUCOSE 6-DEHYDROGENASE TUAD"/>
    <property type="match status" value="1"/>
</dbReference>
<dbReference type="AlphaFoldDB" id="A0A1W1CN37"/>
<evidence type="ECO:0000259" key="1">
    <source>
        <dbReference type="Pfam" id="PF03721"/>
    </source>
</evidence>
<accession>A0A1W1CN37</accession>
<name>A0A1W1CN37_9ZZZZ</name>
<dbReference type="EMBL" id="FPHN01000222">
    <property type="protein sequence ID" value="SFV67226.1"/>
    <property type="molecule type" value="Genomic_DNA"/>
</dbReference>
<reference evidence="2" key="1">
    <citation type="submission" date="2016-10" db="EMBL/GenBank/DDBJ databases">
        <authorList>
            <person name="de Groot N.N."/>
        </authorList>
    </citation>
    <scope>NUCLEOTIDE SEQUENCE</scope>
</reference>
<dbReference type="PANTHER" id="PTHR43750">
    <property type="entry name" value="UDP-GLUCOSE 6-DEHYDROGENASE TUAD"/>
    <property type="match status" value="1"/>
</dbReference>
<keyword evidence="2" id="KW-0560">Oxidoreductase</keyword>
<feature type="domain" description="UDP-glucose/GDP-mannose dehydrogenase N-terminal" evidence="1">
    <location>
        <begin position="1"/>
        <end position="152"/>
    </location>
</feature>
<dbReference type="EC" id="1.1.1.22" evidence="2"/>
<dbReference type="GO" id="GO:0051287">
    <property type="term" value="F:NAD binding"/>
    <property type="evidence" value="ECO:0007669"/>
    <property type="project" value="InterPro"/>
</dbReference>
<dbReference type="SUPFAM" id="SSF51735">
    <property type="entry name" value="NAD(P)-binding Rossmann-fold domains"/>
    <property type="match status" value="1"/>
</dbReference>